<organism evidence="1 2">
    <name type="scientific">Methylobacterium haplocladii</name>
    <dbReference type="NCBI Taxonomy" id="1176176"/>
    <lineage>
        <taxon>Bacteria</taxon>
        <taxon>Pseudomonadati</taxon>
        <taxon>Pseudomonadota</taxon>
        <taxon>Alphaproteobacteria</taxon>
        <taxon>Hyphomicrobiales</taxon>
        <taxon>Methylobacteriaceae</taxon>
        <taxon>Methylobacterium</taxon>
    </lineage>
</organism>
<dbReference type="AlphaFoldDB" id="A0A512IL93"/>
<dbReference type="EMBL" id="BJZT01000007">
    <property type="protein sequence ID" value="GEO98469.1"/>
    <property type="molecule type" value="Genomic_DNA"/>
</dbReference>
<comment type="caution">
    <text evidence="1">The sequence shown here is derived from an EMBL/GenBank/DDBJ whole genome shotgun (WGS) entry which is preliminary data.</text>
</comment>
<evidence type="ECO:0000313" key="1">
    <source>
        <dbReference type="EMBL" id="GEO98469.1"/>
    </source>
</evidence>
<reference evidence="1 2" key="1">
    <citation type="submission" date="2019-07" db="EMBL/GenBank/DDBJ databases">
        <title>Whole genome shotgun sequence of Methylobacterium haplocladii NBRC 107714.</title>
        <authorList>
            <person name="Hosoyama A."/>
            <person name="Uohara A."/>
            <person name="Ohji S."/>
            <person name="Ichikawa N."/>
        </authorList>
    </citation>
    <scope>NUCLEOTIDE SEQUENCE [LARGE SCALE GENOMIC DNA]</scope>
    <source>
        <strain evidence="1 2">NBRC 107714</strain>
    </source>
</reference>
<sequence>MAIGLVAGTASFARAQGEAACARDVLIANSMQRQALDQLEGAGDDQAGQCRVWRRHVDTMRRIAGVYGRCLSGPERKEKLAQVQGSESEFGGLVRSRCKGL</sequence>
<name>A0A512IL93_9HYPH</name>
<evidence type="ECO:0000313" key="2">
    <source>
        <dbReference type="Proteomes" id="UP000321258"/>
    </source>
</evidence>
<gene>
    <name evidence="1" type="ORF">MHA02_08570</name>
</gene>
<dbReference type="Proteomes" id="UP000321258">
    <property type="component" value="Unassembled WGS sequence"/>
</dbReference>
<accession>A0A512IL93</accession>
<protein>
    <submittedName>
        <fullName evidence="1">Uncharacterized protein</fullName>
    </submittedName>
</protein>
<keyword evidence="2" id="KW-1185">Reference proteome</keyword>
<proteinExistence type="predicted"/>